<feature type="region of interest" description="Disordered" evidence="1">
    <location>
        <begin position="1"/>
        <end position="22"/>
    </location>
</feature>
<reference evidence="2 5" key="2">
    <citation type="submission" date="2021-03" db="EMBL/GenBank/DDBJ databases">
        <title>Whole genome shotgun sequence of Salinispora arenicola NBRC 105043.</title>
        <authorList>
            <person name="Komaki H."/>
            <person name="Tamura T."/>
        </authorList>
    </citation>
    <scope>NUCLEOTIDE SEQUENCE [LARGE SCALE GENOMIC DNA]</scope>
    <source>
        <strain evidence="2 5">NBRC 105043</strain>
    </source>
</reference>
<dbReference type="EMBL" id="BOQM01000022">
    <property type="protein sequence ID" value="GIM86184.1"/>
    <property type="molecule type" value="Genomic_DNA"/>
</dbReference>
<sequence>MTGNRAYNGGVANTSRTRLGAGWMPTHHAETREYEITDGPVANSVRSRHEEEAAGGES</sequence>
<evidence type="ECO:0000313" key="2">
    <source>
        <dbReference type="EMBL" id="GIM86184.1"/>
    </source>
</evidence>
<feature type="compositionally biased region" description="Polar residues" evidence="1">
    <location>
        <begin position="1"/>
        <end position="17"/>
    </location>
</feature>
<comment type="caution">
    <text evidence="3">The sequence shown here is derived from an EMBL/GenBank/DDBJ whole genome shotgun (WGS) entry which is preliminary data.</text>
</comment>
<keyword evidence="5" id="KW-1185">Reference proteome</keyword>
<dbReference type="RefSeq" id="WP_012183559.1">
    <property type="nucleotide sequence ID" value="NZ_BOQM01000022.1"/>
</dbReference>
<dbReference type="GeneID" id="93774236"/>
<proteinExistence type="predicted"/>
<protein>
    <submittedName>
        <fullName evidence="3">Uncharacterized protein</fullName>
    </submittedName>
</protein>
<dbReference type="EMBL" id="VFOL01000001">
    <property type="protein sequence ID" value="TQL37767.1"/>
    <property type="molecule type" value="Genomic_DNA"/>
</dbReference>
<evidence type="ECO:0000313" key="3">
    <source>
        <dbReference type="EMBL" id="TQL37767.1"/>
    </source>
</evidence>
<gene>
    <name evidence="3" type="ORF">FB564_2936</name>
    <name evidence="2" type="ORF">Sar04_29200</name>
</gene>
<dbReference type="OMA" id="HAETREY"/>
<evidence type="ECO:0000313" key="5">
    <source>
        <dbReference type="Proteomes" id="UP000677457"/>
    </source>
</evidence>
<evidence type="ECO:0000313" key="4">
    <source>
        <dbReference type="Proteomes" id="UP000315983"/>
    </source>
</evidence>
<name>A0A542XPI7_SALAC</name>
<dbReference type="Proteomes" id="UP000677457">
    <property type="component" value="Unassembled WGS sequence"/>
</dbReference>
<accession>A0A542XPI7</accession>
<reference evidence="3 4" key="1">
    <citation type="submission" date="2019-06" db="EMBL/GenBank/DDBJ databases">
        <title>Sequencing the genomes of 1000 actinobacteria strains.</title>
        <authorList>
            <person name="Klenk H.-P."/>
        </authorList>
    </citation>
    <scope>NUCLEOTIDE SEQUENCE [LARGE SCALE GENOMIC DNA]</scope>
    <source>
        <strain evidence="3 4">DSM 44819</strain>
    </source>
</reference>
<evidence type="ECO:0000256" key="1">
    <source>
        <dbReference type="SAM" id="MobiDB-lite"/>
    </source>
</evidence>
<dbReference type="Proteomes" id="UP000315983">
    <property type="component" value="Unassembled WGS sequence"/>
</dbReference>
<dbReference type="AlphaFoldDB" id="A0A542XPI7"/>
<organism evidence="3 4">
    <name type="scientific">Salinispora arenicola</name>
    <dbReference type="NCBI Taxonomy" id="168697"/>
    <lineage>
        <taxon>Bacteria</taxon>
        <taxon>Bacillati</taxon>
        <taxon>Actinomycetota</taxon>
        <taxon>Actinomycetes</taxon>
        <taxon>Micromonosporales</taxon>
        <taxon>Micromonosporaceae</taxon>
        <taxon>Salinispora</taxon>
    </lineage>
</organism>
<feature type="region of interest" description="Disordered" evidence="1">
    <location>
        <begin position="39"/>
        <end position="58"/>
    </location>
</feature>